<accession>A0A1G5S110</accession>
<dbReference type="EMBL" id="FMWL01000009">
    <property type="protein sequence ID" value="SCZ79828.1"/>
    <property type="molecule type" value="Genomic_DNA"/>
</dbReference>
<evidence type="ECO:0000313" key="2">
    <source>
        <dbReference type="Proteomes" id="UP000199208"/>
    </source>
</evidence>
<dbReference type="InterPro" id="IPR054199">
    <property type="entry name" value="DUF6904"/>
</dbReference>
<sequence length="249" mass="28748">MITVELTPQHAGVTIAGDYEDFDSLYDALYRIIGGEEENRAFESSKMRILGFCYDLRHAAMGDRGIRVVDNNMTSDKMKASGKVLPVTNVYYDFQVLMPEMFFVLMALNDFCLLKARKETRLYGESMLQKKVIWDQDIAQVRMLQSAVFSCLCAALEQKAISRLLNLMIQGYPWTDGYITQYVDELNVEILKMEKEKRLKYLTLLAKRLTELDAPEYLGLRREIKDYAKAMGVAPDEVRLDLSYPEVEW</sequence>
<reference evidence="1 2" key="1">
    <citation type="submission" date="2016-10" db="EMBL/GenBank/DDBJ databases">
        <authorList>
            <person name="de Groot N.N."/>
        </authorList>
    </citation>
    <scope>NUCLEOTIDE SEQUENCE [LARGE SCALE GENOMIC DNA]</scope>
    <source>
        <strain evidence="1 2">DSM 2784</strain>
    </source>
</reference>
<dbReference type="STRING" id="1120920.SAMN03080599_01952"/>
<dbReference type="OrthoDB" id="1999450at2"/>
<dbReference type="RefSeq" id="WP_092590978.1">
    <property type="nucleotide sequence ID" value="NZ_FMWL01000009.1"/>
</dbReference>
<protein>
    <submittedName>
        <fullName evidence="1">Uncharacterized protein</fullName>
    </submittedName>
</protein>
<dbReference type="Proteomes" id="UP000199208">
    <property type="component" value="Unassembled WGS sequence"/>
</dbReference>
<dbReference type="AlphaFoldDB" id="A0A1G5S110"/>
<keyword evidence="2" id="KW-1185">Reference proteome</keyword>
<name>A0A1G5S110_9FIRM</name>
<evidence type="ECO:0000313" key="1">
    <source>
        <dbReference type="EMBL" id="SCZ79828.1"/>
    </source>
</evidence>
<proteinExistence type="predicted"/>
<organism evidence="1 2">
    <name type="scientific">Acidaminobacter hydrogenoformans DSM 2784</name>
    <dbReference type="NCBI Taxonomy" id="1120920"/>
    <lineage>
        <taxon>Bacteria</taxon>
        <taxon>Bacillati</taxon>
        <taxon>Bacillota</taxon>
        <taxon>Clostridia</taxon>
        <taxon>Peptostreptococcales</taxon>
        <taxon>Acidaminobacteraceae</taxon>
        <taxon>Acidaminobacter</taxon>
    </lineage>
</organism>
<gene>
    <name evidence="1" type="ORF">SAMN03080599_01952</name>
</gene>
<dbReference type="Pfam" id="PF21845">
    <property type="entry name" value="DUF6904"/>
    <property type="match status" value="1"/>
</dbReference>